<dbReference type="PANTHER" id="PTHR43272">
    <property type="entry name" value="LONG-CHAIN-FATTY-ACID--COA LIGASE"/>
    <property type="match status" value="1"/>
</dbReference>
<dbReference type="InterPro" id="IPR020845">
    <property type="entry name" value="AMP-binding_CS"/>
</dbReference>
<dbReference type="Proteomes" id="UP000003963">
    <property type="component" value="Unassembled WGS sequence"/>
</dbReference>
<dbReference type="EMBL" id="GG657754">
    <property type="protein sequence ID" value="EFL28096.1"/>
    <property type="molecule type" value="Genomic_DNA"/>
</dbReference>
<evidence type="ECO:0000313" key="4">
    <source>
        <dbReference type="EMBL" id="EFL28096.1"/>
    </source>
</evidence>
<dbReference type="Gene3D" id="3.40.50.12780">
    <property type="entry name" value="N-terminal domain of ligase-like"/>
    <property type="match status" value="1"/>
</dbReference>
<name>D9WQG3_9ACTN</name>
<dbReference type="CDD" id="cd05907">
    <property type="entry name" value="VL_LC_FACS_like"/>
    <property type="match status" value="1"/>
</dbReference>
<dbReference type="RefSeq" id="WP_009719894.1">
    <property type="nucleotide sequence ID" value="NZ_GG657754.1"/>
</dbReference>
<reference evidence="4 5" key="1">
    <citation type="submission" date="2009-02" db="EMBL/GenBank/DDBJ databases">
        <title>Annotation of Streptomyces hygroscopicus strain ATCC 53653.</title>
        <authorList>
            <consortium name="The Broad Institute Genome Sequencing Platform"/>
            <consortium name="Broad Institute Microbial Sequencing Center"/>
            <person name="Fischbach M."/>
            <person name="Godfrey P."/>
            <person name="Ward D."/>
            <person name="Young S."/>
            <person name="Zeng Q."/>
            <person name="Koehrsen M."/>
            <person name="Alvarado L."/>
            <person name="Berlin A.M."/>
            <person name="Bochicchio J."/>
            <person name="Borenstein D."/>
            <person name="Chapman S.B."/>
            <person name="Chen Z."/>
            <person name="Engels R."/>
            <person name="Freedman E."/>
            <person name="Gellesch M."/>
            <person name="Goldberg J."/>
            <person name="Griggs A."/>
            <person name="Gujja S."/>
            <person name="Heilman E.R."/>
            <person name="Heiman D.I."/>
            <person name="Hepburn T.A."/>
            <person name="Howarth C."/>
            <person name="Jen D."/>
            <person name="Larson L."/>
            <person name="Lewis B."/>
            <person name="Mehta T."/>
            <person name="Park D."/>
            <person name="Pearson M."/>
            <person name="Richards J."/>
            <person name="Roberts A."/>
            <person name="Saif S."/>
            <person name="Shea T.D."/>
            <person name="Shenoy N."/>
            <person name="Sisk P."/>
            <person name="Stolte C."/>
            <person name="Sykes S.N."/>
            <person name="Thomson T."/>
            <person name="Walk T."/>
            <person name="White J."/>
            <person name="Yandava C."/>
            <person name="Straight P."/>
            <person name="Clardy J."/>
            <person name="Hung D."/>
            <person name="Kolter R."/>
            <person name="Mekalanos J."/>
            <person name="Walker S."/>
            <person name="Walsh C.T."/>
            <person name="Wieland-Brown L.C."/>
            <person name="Haas B."/>
            <person name="Nusbaum C."/>
            <person name="Birren B."/>
        </authorList>
    </citation>
    <scope>NUCLEOTIDE SEQUENCE [LARGE SCALE GENOMIC DNA]</scope>
    <source>
        <strain evidence="4 5">ATCC 53653</strain>
    </source>
</reference>
<dbReference type="HOGENOM" id="CLU_000022_45_5_11"/>
<evidence type="ECO:0000313" key="5">
    <source>
        <dbReference type="Proteomes" id="UP000003963"/>
    </source>
</evidence>
<evidence type="ECO:0000256" key="2">
    <source>
        <dbReference type="ARBA" id="ARBA00022840"/>
    </source>
</evidence>
<accession>D9WQG3</accession>
<feature type="domain" description="AMP-dependent synthetase/ligase" evidence="3">
    <location>
        <begin position="24"/>
        <end position="415"/>
    </location>
</feature>
<evidence type="ECO:0000256" key="1">
    <source>
        <dbReference type="ARBA" id="ARBA00022741"/>
    </source>
</evidence>
<dbReference type="GO" id="GO:0005524">
    <property type="term" value="F:ATP binding"/>
    <property type="evidence" value="ECO:0007669"/>
    <property type="project" value="UniProtKB-KW"/>
</dbReference>
<organism evidence="4 5">
    <name type="scientific">Streptomyces himastatinicus ATCC 53653</name>
    <dbReference type="NCBI Taxonomy" id="457427"/>
    <lineage>
        <taxon>Bacteria</taxon>
        <taxon>Bacillati</taxon>
        <taxon>Actinomycetota</taxon>
        <taxon>Actinomycetes</taxon>
        <taxon>Kitasatosporales</taxon>
        <taxon>Streptomycetaceae</taxon>
        <taxon>Streptomyces</taxon>
        <taxon>Streptomyces violaceusniger group</taxon>
    </lineage>
</organism>
<keyword evidence="5" id="KW-1185">Reference proteome</keyword>
<dbReference type="STRING" id="457427.SSOG_07810"/>
<keyword evidence="4" id="KW-0436">Ligase</keyword>
<dbReference type="InterPro" id="IPR000873">
    <property type="entry name" value="AMP-dep_synth/lig_dom"/>
</dbReference>
<dbReference type="Pfam" id="PF23562">
    <property type="entry name" value="AMP-binding_C_3"/>
    <property type="match status" value="1"/>
</dbReference>
<dbReference type="AlphaFoldDB" id="D9WQG3"/>
<dbReference type="SUPFAM" id="SSF56801">
    <property type="entry name" value="Acetyl-CoA synthetase-like"/>
    <property type="match status" value="1"/>
</dbReference>
<dbReference type="GO" id="GO:0016020">
    <property type="term" value="C:membrane"/>
    <property type="evidence" value="ECO:0007669"/>
    <property type="project" value="TreeGrafter"/>
</dbReference>
<keyword evidence="1" id="KW-0547">Nucleotide-binding</keyword>
<dbReference type="InterPro" id="IPR042099">
    <property type="entry name" value="ANL_N_sf"/>
</dbReference>
<gene>
    <name evidence="4" type="ORF">SSOG_07810</name>
</gene>
<evidence type="ECO:0000259" key="3">
    <source>
        <dbReference type="Pfam" id="PF00501"/>
    </source>
</evidence>
<proteinExistence type="predicted"/>
<protein>
    <submittedName>
        <fullName evidence="4">Putative long-chain-fatty-acid--CoA ligase</fullName>
    </submittedName>
</protein>
<keyword evidence="2" id="KW-0067">ATP-binding</keyword>
<dbReference type="Pfam" id="PF00501">
    <property type="entry name" value="AMP-binding"/>
    <property type="match status" value="1"/>
</dbReference>
<dbReference type="GO" id="GO:0004467">
    <property type="term" value="F:long-chain fatty acid-CoA ligase activity"/>
    <property type="evidence" value="ECO:0007669"/>
    <property type="project" value="TreeGrafter"/>
</dbReference>
<dbReference type="PROSITE" id="PS00455">
    <property type="entry name" value="AMP_BINDING"/>
    <property type="match status" value="1"/>
</dbReference>
<sequence length="594" mass="63977">MTTISHSRNGLDLPDAHGLFHVLDSAAATDPDRIALVRKTETEWQDISILEFTEQVNSAARALLAQGVRFGDRVAILGRNCYEWVLADYAVLSIGAVTVPVYPTASGHQIRHVLTDSGAAWAFAETPEDRERLEAAGAEGVWLLAEVDRWKVTGREEELRERRRKVTADDLATIVYTSGTTGLPKGCMLTHRNMYASSANTVEQTGWLFRRADEDPSAGQAATLLALPLSHVFGRTLMLSCLCGGTRTALVPGVPELLAELPVLRPTFLALVPYALEKIRKRSRALVDPVAEETAIALGLAEARGEAVDPALAMTYQALDQDVYERLRESFGGRFRYVIAGGASLDETTAAFYAGVGVTILNCYGLTEAATAVTVNAPDTNRMGTVGRPIPGTTVGIAEDGEVLVRGANVSPGYWPKGRRRTGALAARGERPWLHTGDLGRLDDDGHLIITGRAKEILVTSGGKNVSPTPLEDRVRLHPLVSNCMVIGEGRSYVTALVTVDGAALAKWTADREPAPDGAGWAEHPALLAEIETAVADANSLVSRAESIRRFRVVEGDFTVEAGLLTPSMKLRRAAIEKAFADDVDALYRAVHQS</sequence>
<dbReference type="PANTHER" id="PTHR43272:SF33">
    <property type="entry name" value="AMP-BINDING DOMAIN-CONTAINING PROTEIN-RELATED"/>
    <property type="match status" value="1"/>
</dbReference>